<evidence type="ECO:0000313" key="4">
    <source>
        <dbReference type="Proteomes" id="UP000643525"/>
    </source>
</evidence>
<dbReference type="InterPro" id="IPR036928">
    <property type="entry name" value="AS_sf"/>
</dbReference>
<dbReference type="Pfam" id="PF01425">
    <property type="entry name" value="Amidase"/>
    <property type="match status" value="1"/>
</dbReference>
<evidence type="ECO:0000313" key="3">
    <source>
        <dbReference type="EMBL" id="MBE1525089.1"/>
    </source>
</evidence>
<dbReference type="Proteomes" id="UP000643525">
    <property type="component" value="Unassembled WGS sequence"/>
</dbReference>
<keyword evidence="4" id="KW-1185">Reference proteome</keyword>
<dbReference type="RefSeq" id="WP_192596001.1">
    <property type="nucleotide sequence ID" value="NZ_BAAALJ010000013.1"/>
</dbReference>
<reference evidence="3 4" key="1">
    <citation type="submission" date="2020-10" db="EMBL/GenBank/DDBJ databases">
        <title>Sequencing the genomes of 1000 actinobacteria strains.</title>
        <authorList>
            <person name="Klenk H.-P."/>
        </authorList>
    </citation>
    <scope>NUCLEOTIDE SEQUENCE [LARGE SCALE GENOMIC DNA]</scope>
    <source>
        <strain evidence="3 4">DSM 15666</strain>
    </source>
</reference>
<comment type="similarity">
    <text evidence="1">Belongs to the amidase family.</text>
</comment>
<evidence type="ECO:0000259" key="2">
    <source>
        <dbReference type="Pfam" id="PF01425"/>
    </source>
</evidence>
<dbReference type="InterPro" id="IPR000120">
    <property type="entry name" value="Amidase"/>
</dbReference>
<evidence type="ECO:0000256" key="1">
    <source>
        <dbReference type="ARBA" id="ARBA00009199"/>
    </source>
</evidence>
<comment type="caution">
    <text evidence="3">The sequence shown here is derived from an EMBL/GenBank/DDBJ whole genome shotgun (WGS) entry which is preliminary data.</text>
</comment>
<dbReference type="PANTHER" id="PTHR11895">
    <property type="entry name" value="TRANSAMIDASE"/>
    <property type="match status" value="1"/>
</dbReference>
<dbReference type="EMBL" id="JADBED010000001">
    <property type="protein sequence ID" value="MBE1525089.1"/>
    <property type="molecule type" value="Genomic_DNA"/>
</dbReference>
<dbReference type="GO" id="GO:0004040">
    <property type="term" value="F:amidase activity"/>
    <property type="evidence" value="ECO:0007669"/>
    <property type="project" value="UniProtKB-EC"/>
</dbReference>
<accession>A0ABR9JGN1</accession>
<proteinExistence type="inferred from homology"/>
<keyword evidence="3" id="KW-0378">Hydrolase</keyword>
<feature type="domain" description="Amidase" evidence="2">
    <location>
        <begin position="53"/>
        <end position="480"/>
    </location>
</feature>
<dbReference type="EC" id="3.5.1.4" evidence="3"/>
<name>A0ABR9JGN1_9MICC</name>
<dbReference type="InterPro" id="IPR023631">
    <property type="entry name" value="Amidase_dom"/>
</dbReference>
<sequence>MGHSADPALLPSAAQIRSDFIAGEVSAVEIITTALTSAATQSALGAFIHVDAEYALRRAEEIDLVRAAVLDARSGSSRTAAMAELSGRAPLLGMPTGFKDLVHVAGMPTTMGTAALPTTIPGRDDPLARRVHSAGAISLGKTQVPEFGLPCYSENELAAPARNPLAPERTPGGSTGGGAAAVASGMLPMAPGNDGGGSVRIPAAACGLIGLKPGRARLPDDRQQTGVQNLAVSGPIAESAEDAALLFDVMAGHRFEAGASGLPAGRAMHAVDQALRRGLAPLRIGVTTESPFSPELDIVLQEPAVEALEQGLRALAGLGHVVQGSSHCTGADSFWPARYHQNFQTLWTSRLGQLDLPADQVAAMTPLTRYFIEHAAARPADQTQKAIAALEDFAVHADALLGPWDILVTPMLAYAPPKIGWFTGLTPEENYREQCRFTPFSSVVNVMGLPAINVPTHTDAEGLSWSVQLIGRSGSEEHLLALAATMLQG</sequence>
<protein>
    <submittedName>
        <fullName evidence="3">Amidase</fullName>
        <ecNumber evidence="3">3.5.1.4</ecNumber>
    </submittedName>
</protein>
<gene>
    <name evidence="3" type="ORF">H4W27_002207</name>
</gene>
<dbReference type="SUPFAM" id="SSF75304">
    <property type="entry name" value="Amidase signature (AS) enzymes"/>
    <property type="match status" value="1"/>
</dbReference>
<organism evidence="3 4">
    <name type="scientific">Nesterenkonia lutea</name>
    <dbReference type="NCBI Taxonomy" id="272919"/>
    <lineage>
        <taxon>Bacteria</taxon>
        <taxon>Bacillati</taxon>
        <taxon>Actinomycetota</taxon>
        <taxon>Actinomycetes</taxon>
        <taxon>Micrococcales</taxon>
        <taxon>Micrococcaceae</taxon>
        <taxon>Nesterenkonia</taxon>
    </lineage>
</organism>
<dbReference type="Gene3D" id="3.90.1300.10">
    <property type="entry name" value="Amidase signature (AS) domain"/>
    <property type="match status" value="1"/>
</dbReference>
<dbReference type="PANTHER" id="PTHR11895:SF7">
    <property type="entry name" value="GLUTAMYL-TRNA(GLN) AMIDOTRANSFERASE SUBUNIT A, MITOCHONDRIAL"/>
    <property type="match status" value="1"/>
</dbReference>